<protein>
    <recommendedName>
        <fullName evidence="3">DUF4177 domain-containing protein</fullName>
    </recommendedName>
</protein>
<name>A0AAW9NPR1_9BACI</name>
<proteinExistence type="predicted"/>
<evidence type="ECO:0008006" key="3">
    <source>
        <dbReference type="Google" id="ProtNLM"/>
    </source>
</evidence>
<dbReference type="RefSeq" id="WP_367408455.1">
    <property type="nucleotide sequence ID" value="NZ_JARNBH010000042.1"/>
</dbReference>
<accession>A0AAW9NPR1</accession>
<organism evidence="1 2">
    <name type="scientific">Peribacillus castrilensis</name>
    <dbReference type="NCBI Taxonomy" id="2897690"/>
    <lineage>
        <taxon>Bacteria</taxon>
        <taxon>Bacillati</taxon>
        <taxon>Bacillota</taxon>
        <taxon>Bacilli</taxon>
        <taxon>Bacillales</taxon>
        <taxon>Bacillaceae</taxon>
        <taxon>Peribacillus</taxon>
    </lineage>
</organism>
<keyword evidence="2" id="KW-1185">Reference proteome</keyword>
<sequence length="78" mass="8955">MKPFTITMNDVNLESLIKRCEEKEAAGYVYVIPITPLNRTGITYSQGYGGQWKYNGVQSSTKYRVVMRKEQEVHHGTI</sequence>
<dbReference type="AlphaFoldDB" id="A0AAW9NPR1"/>
<dbReference type="Proteomes" id="UP001307168">
    <property type="component" value="Unassembled WGS sequence"/>
</dbReference>
<comment type="caution">
    <text evidence="1">The sequence shown here is derived from an EMBL/GenBank/DDBJ whole genome shotgun (WGS) entry which is preliminary data.</text>
</comment>
<dbReference type="EMBL" id="JARNBH010000042">
    <property type="protein sequence ID" value="MEC0276915.1"/>
    <property type="molecule type" value="Genomic_DNA"/>
</dbReference>
<evidence type="ECO:0000313" key="2">
    <source>
        <dbReference type="Proteomes" id="UP001307168"/>
    </source>
</evidence>
<reference evidence="1 2" key="1">
    <citation type="submission" date="2023-03" db="EMBL/GenBank/DDBJ databases">
        <title>Bacillus Genome Sequencing.</title>
        <authorList>
            <person name="Dunlap C."/>
        </authorList>
    </citation>
    <scope>NUCLEOTIDE SEQUENCE [LARGE SCALE GENOMIC DNA]</scope>
    <source>
        <strain evidence="1 2">B-41290</strain>
    </source>
</reference>
<gene>
    <name evidence="1" type="ORF">P4706_28395</name>
</gene>
<evidence type="ECO:0000313" key="1">
    <source>
        <dbReference type="EMBL" id="MEC0276915.1"/>
    </source>
</evidence>